<comment type="function">
    <text evidence="1">This subunit may be involved in monitoring complementarity of crRNA and target RNA.</text>
</comment>
<protein>
    <recommendedName>
        <fullName evidence="3">CRISPR system Cms protein Csm2</fullName>
    </recommendedName>
    <alternativeName>
        <fullName evidence="6">CRISPR type III A-associated protein Csm2</fullName>
    </alternativeName>
</protein>
<dbReference type="Pfam" id="PF03750">
    <property type="entry name" value="Csm2_III-A"/>
    <property type="match status" value="1"/>
</dbReference>
<keyword evidence="4" id="KW-0694">RNA-binding</keyword>
<comment type="caution">
    <text evidence="7">The sequence shown here is derived from an EMBL/GenBank/DDBJ whole genome shotgun (WGS) entry which is preliminary data.</text>
</comment>
<dbReference type="GO" id="GO:0051607">
    <property type="term" value="P:defense response to virus"/>
    <property type="evidence" value="ECO:0007669"/>
    <property type="project" value="UniProtKB-KW"/>
</dbReference>
<evidence type="ECO:0000256" key="1">
    <source>
        <dbReference type="ARBA" id="ARBA00003640"/>
    </source>
</evidence>
<evidence type="ECO:0000256" key="6">
    <source>
        <dbReference type="ARBA" id="ARBA00031723"/>
    </source>
</evidence>
<name>A0A7C4VSW4_9BACT</name>
<gene>
    <name evidence="7" type="primary">csm2</name>
    <name evidence="7" type="ORF">ENT77_02565</name>
</gene>
<evidence type="ECO:0000256" key="3">
    <source>
        <dbReference type="ARBA" id="ARBA00016118"/>
    </source>
</evidence>
<dbReference type="AlphaFoldDB" id="A0A7C4VSW4"/>
<dbReference type="NCBIfam" id="TIGR01870">
    <property type="entry name" value="cas_TM1810_Csm2"/>
    <property type="match status" value="1"/>
</dbReference>
<evidence type="ECO:0000256" key="2">
    <source>
        <dbReference type="ARBA" id="ARBA00006896"/>
    </source>
</evidence>
<proteinExistence type="inferred from homology"/>
<reference evidence="7" key="1">
    <citation type="journal article" date="2020" name="mSystems">
        <title>Genome- and Community-Level Interaction Insights into Carbon Utilization and Element Cycling Functions of Hydrothermarchaeota in Hydrothermal Sediment.</title>
        <authorList>
            <person name="Zhou Z."/>
            <person name="Liu Y."/>
            <person name="Xu W."/>
            <person name="Pan J."/>
            <person name="Luo Z.H."/>
            <person name="Li M."/>
        </authorList>
    </citation>
    <scope>NUCLEOTIDE SEQUENCE [LARGE SCALE GENOMIC DNA]</scope>
    <source>
        <strain evidence="7">SpSt-609</strain>
    </source>
</reference>
<evidence type="ECO:0000256" key="5">
    <source>
        <dbReference type="ARBA" id="ARBA00023118"/>
    </source>
</evidence>
<dbReference type="InterPro" id="IPR010149">
    <property type="entry name" value="CRISPR-assoc_prot_Csm2_III-A"/>
</dbReference>
<accession>A0A7C4VSW4</accession>
<keyword evidence="5" id="KW-0051">Antiviral defense</keyword>
<evidence type="ECO:0000256" key="4">
    <source>
        <dbReference type="ARBA" id="ARBA00022884"/>
    </source>
</evidence>
<dbReference type="EMBL" id="DSZY01000013">
    <property type="protein sequence ID" value="HGU40063.1"/>
    <property type="molecule type" value="Genomic_DNA"/>
</dbReference>
<organism evidence="7">
    <name type="scientific">Fervidobacterium thailandense</name>
    <dbReference type="NCBI Taxonomy" id="1008305"/>
    <lineage>
        <taxon>Bacteria</taxon>
        <taxon>Thermotogati</taxon>
        <taxon>Thermotogota</taxon>
        <taxon>Thermotogae</taxon>
        <taxon>Thermotogales</taxon>
        <taxon>Fervidobacteriaceae</taxon>
        <taxon>Fervidobacterium</taxon>
    </lineage>
</organism>
<sequence length="128" mass="14717">MVEKLDKIEKEVETVLNIGNCDPDGSGMIQVADKYASKTARNVTTTQIRKVFNQISKLAPGNSNCKYSLNMILVNFIYNSKRHSYPPGFTNFIVSLIKRTVESGKDEVRRFKDFFEAYLAYHKYHRGK</sequence>
<evidence type="ECO:0000313" key="7">
    <source>
        <dbReference type="EMBL" id="HGU40063.1"/>
    </source>
</evidence>
<dbReference type="GO" id="GO:0003723">
    <property type="term" value="F:RNA binding"/>
    <property type="evidence" value="ECO:0007669"/>
    <property type="project" value="UniProtKB-KW"/>
</dbReference>
<comment type="similarity">
    <text evidence="2">Belongs to the CRISPR-associated Csm2 family.</text>
</comment>